<dbReference type="STRING" id="1088869.GMO_21720"/>
<keyword evidence="4" id="KW-1185">Reference proteome</keyword>
<dbReference type="RefSeq" id="WP_008852319.1">
    <property type="nucleotide sequence ID" value="NZ_AGQV01000010.1"/>
</dbReference>
<name>G6XLC4_9PROT</name>
<feature type="domain" description="NADH-quinone oxidoreductase subunit D" evidence="2">
    <location>
        <begin position="312"/>
        <end position="395"/>
    </location>
</feature>
<dbReference type="Proteomes" id="UP000004949">
    <property type="component" value="Unassembled WGS sequence"/>
</dbReference>
<accession>G6XLC4</accession>
<evidence type="ECO:0000313" key="4">
    <source>
        <dbReference type="Proteomes" id="UP000004949"/>
    </source>
</evidence>
<proteinExistence type="predicted"/>
<sequence length="476" mass="50918">MASILRSGERVALSHWHLDAGQWSALLGASGPALPFVSCWADEKRVYVLLLEGDCPLMASTAIEDRRYVAPSSRFPAAEWGERVAYDLYGVEAMASCGEGLPALDEGGWEATWPLSSRPGPAAGMLRPLGGRNWLLPERSGLSGPVGLSFDVVRSRVEKVRISAGLAHRGILARIMGKTPEEALPVISRVTAGGFVAHPLAFVRAVAQARGLRPGPGVRDCWMLLAEIERISMHLFDMARTARAMDAGILATHCDHAREAVALACQDCGVPRRLTDVVTCDGFRVGLEPVPLAQAVHDAVAPRLTGLRELCRVFGPRLRGVAVLTPQLAEDFAVGGVTGRASGRALDMRRREAGMRLDALRSTGASAGDAEARDAVRLSEIRDSLTLIERILASIGMDDDEPAPEKTDEGIGVAEGPRGDVWYWVRLKNGRIDGVQSRDPGVSLLPVLGRMLRGHPPEMLSLALESVALSPAGVAL</sequence>
<dbReference type="EMBL" id="AGQV01000010">
    <property type="protein sequence ID" value="EHH67179.1"/>
    <property type="molecule type" value="Genomic_DNA"/>
</dbReference>
<dbReference type="AlphaFoldDB" id="G6XLC4"/>
<evidence type="ECO:0000313" key="3">
    <source>
        <dbReference type="EMBL" id="EHH67179.1"/>
    </source>
</evidence>
<dbReference type="eggNOG" id="COG3261">
    <property type="taxonomic scope" value="Bacteria"/>
</dbReference>
<dbReference type="PANTHER" id="PTHR43485:SF1">
    <property type="entry name" value="FORMATE HYDROGENLYASE SUBUNIT 5-RELATED"/>
    <property type="match status" value="1"/>
</dbReference>
<evidence type="ECO:0000256" key="1">
    <source>
        <dbReference type="ARBA" id="ARBA00023002"/>
    </source>
</evidence>
<comment type="caution">
    <text evidence="3">The sequence shown here is derived from an EMBL/GenBank/DDBJ whole genome shotgun (WGS) entry which is preliminary data.</text>
</comment>
<evidence type="ECO:0000259" key="2">
    <source>
        <dbReference type="Pfam" id="PF00346"/>
    </source>
</evidence>
<dbReference type="Gene3D" id="1.10.645.10">
    <property type="entry name" value="Cytochrome-c3 Hydrogenase, chain B"/>
    <property type="match status" value="1"/>
</dbReference>
<protein>
    <recommendedName>
        <fullName evidence="2">NADH-quinone oxidoreductase subunit D domain-containing protein</fullName>
    </recommendedName>
</protein>
<dbReference type="PANTHER" id="PTHR43485">
    <property type="entry name" value="HYDROGENASE-4 COMPONENT G"/>
    <property type="match status" value="1"/>
</dbReference>
<dbReference type="InterPro" id="IPR052197">
    <property type="entry name" value="ComplexI_49kDa-like"/>
</dbReference>
<dbReference type="GO" id="GO:0016651">
    <property type="term" value="F:oxidoreductase activity, acting on NAD(P)H"/>
    <property type="evidence" value="ECO:0007669"/>
    <property type="project" value="InterPro"/>
</dbReference>
<dbReference type="InterPro" id="IPR001135">
    <property type="entry name" value="NADH_Q_OxRdtase_suD"/>
</dbReference>
<gene>
    <name evidence="3" type="ORF">GMO_21720</name>
</gene>
<reference evidence="3 4" key="1">
    <citation type="submission" date="2011-10" db="EMBL/GenBank/DDBJ databases">
        <title>Genome sequence of Gluconobacter morbifer G707, isolated from Drosophila gut.</title>
        <authorList>
            <person name="Lee W.-J."/>
            <person name="Kim E.-K."/>
        </authorList>
    </citation>
    <scope>NUCLEOTIDE SEQUENCE [LARGE SCALE GENOMIC DNA]</scope>
    <source>
        <strain evidence="3 4">G707</strain>
    </source>
</reference>
<keyword evidence="1" id="KW-0560">Oxidoreductase</keyword>
<dbReference type="PATRIC" id="fig|1088869.3.peg.2165"/>
<organism evidence="3 4">
    <name type="scientific">Gluconobacter morbifer G707</name>
    <dbReference type="NCBI Taxonomy" id="1088869"/>
    <lineage>
        <taxon>Bacteria</taxon>
        <taxon>Pseudomonadati</taxon>
        <taxon>Pseudomonadota</taxon>
        <taxon>Alphaproteobacteria</taxon>
        <taxon>Acetobacterales</taxon>
        <taxon>Acetobacteraceae</taxon>
        <taxon>Gluconobacter</taxon>
    </lineage>
</organism>
<dbReference type="InterPro" id="IPR029014">
    <property type="entry name" value="NiFe-Hase_large"/>
</dbReference>
<dbReference type="GO" id="GO:0048038">
    <property type="term" value="F:quinone binding"/>
    <property type="evidence" value="ECO:0007669"/>
    <property type="project" value="InterPro"/>
</dbReference>
<dbReference type="GO" id="GO:0051287">
    <property type="term" value="F:NAD binding"/>
    <property type="evidence" value="ECO:0007669"/>
    <property type="project" value="InterPro"/>
</dbReference>
<dbReference type="Pfam" id="PF00346">
    <property type="entry name" value="Complex1_49kDa"/>
    <property type="match status" value="1"/>
</dbReference>
<dbReference type="SUPFAM" id="SSF56762">
    <property type="entry name" value="HydB/Nqo4-like"/>
    <property type="match status" value="1"/>
</dbReference>